<evidence type="ECO:0000256" key="1">
    <source>
        <dbReference type="ARBA" id="ARBA00005854"/>
    </source>
</evidence>
<dbReference type="RefSeq" id="WP_167368844.1">
    <property type="nucleotide sequence ID" value="NZ_FNKX01000004.1"/>
</dbReference>
<dbReference type="GO" id="GO:0006564">
    <property type="term" value="P:L-serine biosynthetic process"/>
    <property type="evidence" value="ECO:0007669"/>
    <property type="project" value="UniProtKB-ARBA"/>
</dbReference>
<dbReference type="SUPFAM" id="SSF52283">
    <property type="entry name" value="Formate/glycerate dehydrogenase catalytic domain-like"/>
    <property type="match status" value="1"/>
</dbReference>
<dbReference type="InterPro" id="IPR050418">
    <property type="entry name" value="D-iso_2-hydroxyacid_DH_PdxB"/>
</dbReference>
<evidence type="ECO:0000256" key="2">
    <source>
        <dbReference type="ARBA" id="ARBA00023002"/>
    </source>
</evidence>
<dbReference type="Pfam" id="PF02826">
    <property type="entry name" value="2-Hacid_dh_C"/>
    <property type="match status" value="1"/>
</dbReference>
<dbReference type="GO" id="GO:0051287">
    <property type="term" value="F:NAD binding"/>
    <property type="evidence" value="ECO:0007669"/>
    <property type="project" value="InterPro"/>
</dbReference>
<evidence type="ECO:0000256" key="4">
    <source>
        <dbReference type="RuleBase" id="RU003719"/>
    </source>
</evidence>
<proteinExistence type="inferred from homology"/>
<dbReference type="PROSITE" id="PS00670">
    <property type="entry name" value="D_2_HYDROXYACID_DH_2"/>
    <property type="match status" value="1"/>
</dbReference>
<accession>A0A1H1KHR8</accession>
<keyword evidence="8" id="KW-1185">Reference proteome</keyword>
<dbReference type="Gene3D" id="3.40.50.720">
    <property type="entry name" value="NAD(P)-binding Rossmann-like Domain"/>
    <property type="match status" value="2"/>
</dbReference>
<dbReference type="Pfam" id="PF00389">
    <property type="entry name" value="2-Hacid_dh"/>
    <property type="match status" value="1"/>
</dbReference>
<dbReference type="FunFam" id="3.40.50.720:FF:000041">
    <property type="entry name" value="D-3-phosphoglycerate dehydrogenase"/>
    <property type="match status" value="1"/>
</dbReference>
<keyword evidence="2 4" id="KW-0560">Oxidoreductase</keyword>
<evidence type="ECO:0000259" key="6">
    <source>
        <dbReference type="Pfam" id="PF02826"/>
    </source>
</evidence>
<dbReference type="PANTHER" id="PTHR43761:SF1">
    <property type="entry name" value="D-ISOMER SPECIFIC 2-HYDROXYACID DEHYDROGENASE CATALYTIC DOMAIN-CONTAINING PROTEIN-RELATED"/>
    <property type="match status" value="1"/>
</dbReference>
<protein>
    <submittedName>
        <fullName evidence="7">Phosphoglycerate dehydrogenase</fullName>
    </submittedName>
</protein>
<evidence type="ECO:0000313" key="8">
    <source>
        <dbReference type="Proteomes" id="UP000199365"/>
    </source>
</evidence>
<dbReference type="InterPro" id="IPR036291">
    <property type="entry name" value="NAD(P)-bd_dom_sf"/>
</dbReference>
<evidence type="ECO:0000313" key="7">
    <source>
        <dbReference type="EMBL" id="SDR61622.1"/>
    </source>
</evidence>
<dbReference type="InterPro" id="IPR006139">
    <property type="entry name" value="D-isomer_2_OHA_DH_cat_dom"/>
</dbReference>
<evidence type="ECO:0000256" key="3">
    <source>
        <dbReference type="ARBA" id="ARBA00023027"/>
    </source>
</evidence>
<dbReference type="InterPro" id="IPR006140">
    <property type="entry name" value="D-isomer_DH_NAD-bd"/>
</dbReference>
<dbReference type="SUPFAM" id="SSF51735">
    <property type="entry name" value="NAD(P)-binding Rossmann-fold domains"/>
    <property type="match status" value="1"/>
</dbReference>
<feature type="domain" description="D-isomer specific 2-hydroxyacid dehydrogenase NAD-binding" evidence="6">
    <location>
        <begin position="107"/>
        <end position="281"/>
    </location>
</feature>
<dbReference type="STRING" id="157910.SAMN05445850_7863"/>
<sequence>MKALLHYRASPMFQERLMQSRPDWLDVVVVDEDDQPALQKELKDTDVLLHVLAPADSTLMSFAPQLKLIQKIGIGVNTIDLVEAEARRIKVANMPGTNTQAVAELTLGLMLSTLRNIPVLDRATRSGGGWTLPASVTDRQGEICGKTVGLVGYGAVSQRLAPVLRALGAVVKYFSVDAHNDPGATDSLDALLAQSDIVSLHLPLTPKTEHMVDASFLGRMRAGSLLINTARGGLVDEPALLEALQSGHLRGAGLDVLEQEPIKASNPLLTLDSVVVTPHLAWFTAETVQRSLDVAFENCKRLKEGEPLLFSV</sequence>
<dbReference type="GO" id="GO:0047545">
    <property type="term" value="F:(S)-2-hydroxyglutarate dehydrogenase activity"/>
    <property type="evidence" value="ECO:0007669"/>
    <property type="project" value="UniProtKB-ARBA"/>
</dbReference>
<keyword evidence="3" id="KW-0520">NAD</keyword>
<dbReference type="CDD" id="cd12175">
    <property type="entry name" value="2-Hacid_dh_11"/>
    <property type="match status" value="1"/>
</dbReference>
<evidence type="ECO:0000259" key="5">
    <source>
        <dbReference type="Pfam" id="PF00389"/>
    </source>
</evidence>
<dbReference type="PANTHER" id="PTHR43761">
    <property type="entry name" value="D-ISOMER SPECIFIC 2-HYDROXYACID DEHYDROGENASE FAMILY PROTEIN (AFU_ORTHOLOGUE AFUA_1G13630)"/>
    <property type="match status" value="1"/>
</dbReference>
<comment type="similarity">
    <text evidence="1 4">Belongs to the D-isomer specific 2-hydroxyacid dehydrogenase family.</text>
</comment>
<feature type="domain" description="D-isomer specific 2-hydroxyacid dehydrogenase catalytic" evidence="5">
    <location>
        <begin position="14"/>
        <end position="310"/>
    </location>
</feature>
<gene>
    <name evidence="7" type="ORF">SAMN05445850_7863</name>
</gene>
<dbReference type="EMBL" id="FNKX01000004">
    <property type="protein sequence ID" value="SDR61622.1"/>
    <property type="molecule type" value="Genomic_DNA"/>
</dbReference>
<dbReference type="PROSITE" id="PS00671">
    <property type="entry name" value="D_2_HYDROXYACID_DH_3"/>
    <property type="match status" value="1"/>
</dbReference>
<dbReference type="GO" id="GO:0004617">
    <property type="term" value="F:phosphoglycerate dehydrogenase activity"/>
    <property type="evidence" value="ECO:0007669"/>
    <property type="project" value="UniProtKB-ARBA"/>
</dbReference>
<dbReference type="AlphaFoldDB" id="A0A1H1KHR8"/>
<organism evidence="7 8">
    <name type="scientific">Paraburkholderia tuberum</name>
    <dbReference type="NCBI Taxonomy" id="157910"/>
    <lineage>
        <taxon>Bacteria</taxon>
        <taxon>Pseudomonadati</taxon>
        <taxon>Pseudomonadota</taxon>
        <taxon>Betaproteobacteria</taxon>
        <taxon>Burkholderiales</taxon>
        <taxon>Burkholderiaceae</taxon>
        <taxon>Paraburkholderia</taxon>
    </lineage>
</organism>
<dbReference type="InterPro" id="IPR029753">
    <property type="entry name" value="D-isomer_DH_CS"/>
</dbReference>
<reference evidence="8" key="1">
    <citation type="submission" date="2016-10" db="EMBL/GenBank/DDBJ databases">
        <authorList>
            <person name="Varghese N."/>
            <person name="Submissions S."/>
        </authorList>
    </citation>
    <scope>NUCLEOTIDE SEQUENCE [LARGE SCALE GENOMIC DNA]</scope>
    <source>
        <strain evidence="8">DUS833</strain>
    </source>
</reference>
<dbReference type="Proteomes" id="UP000199365">
    <property type="component" value="Unassembled WGS sequence"/>
</dbReference>
<name>A0A1H1KHR8_9BURK</name>